<evidence type="ECO:0000313" key="6">
    <source>
        <dbReference type="EMBL" id="KAK9910488.1"/>
    </source>
</evidence>
<dbReference type="InterPro" id="IPR005518">
    <property type="entry name" value="Remorin_N"/>
</dbReference>
<keyword evidence="7" id="KW-1185">Reference proteome</keyword>
<dbReference type="EMBL" id="JBEDUW010000007">
    <property type="protein sequence ID" value="KAK9910488.1"/>
    <property type="molecule type" value="Genomic_DNA"/>
</dbReference>
<dbReference type="InterPro" id="IPR005516">
    <property type="entry name" value="Remorin_C"/>
</dbReference>
<dbReference type="PANTHER" id="PTHR31775">
    <property type="entry name" value="OS02G0117200 PROTEIN"/>
    <property type="match status" value="1"/>
</dbReference>
<feature type="domain" description="Remorin C-terminal" evidence="4">
    <location>
        <begin position="82"/>
        <end position="187"/>
    </location>
</feature>
<protein>
    <recommendedName>
        <fullName evidence="8">Remorin</fullName>
    </recommendedName>
</protein>
<evidence type="ECO:0000256" key="3">
    <source>
        <dbReference type="SAM" id="MobiDB-lite"/>
    </source>
</evidence>
<dbReference type="Proteomes" id="UP001457282">
    <property type="component" value="Unassembled WGS sequence"/>
</dbReference>
<evidence type="ECO:0000256" key="1">
    <source>
        <dbReference type="ARBA" id="ARBA00005711"/>
    </source>
</evidence>
<evidence type="ECO:0000259" key="4">
    <source>
        <dbReference type="Pfam" id="PF03763"/>
    </source>
</evidence>
<dbReference type="Pfam" id="PF03763">
    <property type="entry name" value="Remorin_C"/>
    <property type="match status" value="1"/>
</dbReference>
<feature type="domain" description="Remorin N-terminal" evidence="5">
    <location>
        <begin position="25"/>
        <end position="78"/>
    </location>
</feature>
<evidence type="ECO:0000256" key="2">
    <source>
        <dbReference type="SAM" id="Coils"/>
    </source>
</evidence>
<dbReference type="Pfam" id="PF03766">
    <property type="entry name" value="Remorin_N"/>
    <property type="match status" value="1"/>
</dbReference>
<dbReference type="AlphaFoldDB" id="A0AAW1VT41"/>
<dbReference type="PANTHER" id="PTHR31775:SF31">
    <property type="entry name" value="REMORIN-LIKE"/>
    <property type="match status" value="1"/>
</dbReference>
<reference evidence="6 7" key="1">
    <citation type="journal article" date="2023" name="G3 (Bethesda)">
        <title>A chromosome-length genome assembly and annotation of blackberry (Rubus argutus, cv. 'Hillquist').</title>
        <authorList>
            <person name="Bruna T."/>
            <person name="Aryal R."/>
            <person name="Dudchenko O."/>
            <person name="Sargent D.J."/>
            <person name="Mead D."/>
            <person name="Buti M."/>
            <person name="Cavallini A."/>
            <person name="Hytonen T."/>
            <person name="Andres J."/>
            <person name="Pham M."/>
            <person name="Weisz D."/>
            <person name="Mascagni F."/>
            <person name="Usai G."/>
            <person name="Natali L."/>
            <person name="Bassil N."/>
            <person name="Fernandez G.E."/>
            <person name="Lomsadze A."/>
            <person name="Armour M."/>
            <person name="Olukolu B."/>
            <person name="Poorten T."/>
            <person name="Britton C."/>
            <person name="Davik J."/>
            <person name="Ashrafi H."/>
            <person name="Aiden E.L."/>
            <person name="Borodovsky M."/>
            <person name="Worthington M."/>
        </authorList>
    </citation>
    <scope>NUCLEOTIDE SEQUENCE [LARGE SCALE GENOMIC DNA]</scope>
    <source>
        <strain evidence="6">PI 553951</strain>
    </source>
</reference>
<name>A0AAW1VT41_RUBAR</name>
<evidence type="ECO:0008006" key="8">
    <source>
        <dbReference type="Google" id="ProtNLM"/>
    </source>
</evidence>
<organism evidence="6 7">
    <name type="scientific">Rubus argutus</name>
    <name type="common">Southern blackberry</name>
    <dbReference type="NCBI Taxonomy" id="59490"/>
    <lineage>
        <taxon>Eukaryota</taxon>
        <taxon>Viridiplantae</taxon>
        <taxon>Streptophyta</taxon>
        <taxon>Embryophyta</taxon>
        <taxon>Tracheophyta</taxon>
        <taxon>Spermatophyta</taxon>
        <taxon>Magnoliopsida</taxon>
        <taxon>eudicotyledons</taxon>
        <taxon>Gunneridae</taxon>
        <taxon>Pentapetalae</taxon>
        <taxon>rosids</taxon>
        <taxon>fabids</taxon>
        <taxon>Rosales</taxon>
        <taxon>Rosaceae</taxon>
        <taxon>Rosoideae</taxon>
        <taxon>Rosoideae incertae sedis</taxon>
        <taxon>Rubus</taxon>
    </lineage>
</organism>
<comment type="similarity">
    <text evidence="1">Belongs to the remorin family.</text>
</comment>
<sequence length="192" mass="21068">MEEELKKVEAQPTPAPEPPLASAPKDVAEEKAALPPPPGAAADESKALAVVEAEKVPETVAKKPSGGSIDRDIVLANLEKEKSLSFVRAWEDSEKDKAENKAQKRLSTVTAWENTRKAAIEAKLRSKEEQLEKKKAQYAEKMKNQIGLLHKQADEKRALIQAERGQELLKAEETAAKYRATGGIPKKFLGCF</sequence>
<keyword evidence="2" id="KW-0175">Coiled coil</keyword>
<feature type="region of interest" description="Disordered" evidence="3">
    <location>
        <begin position="1"/>
        <end position="46"/>
    </location>
</feature>
<accession>A0AAW1VT41</accession>
<proteinExistence type="inferred from homology"/>
<gene>
    <name evidence="6" type="ORF">M0R45_034447</name>
</gene>
<evidence type="ECO:0000259" key="5">
    <source>
        <dbReference type="Pfam" id="PF03766"/>
    </source>
</evidence>
<feature type="coiled-coil region" evidence="2">
    <location>
        <begin position="117"/>
        <end position="144"/>
    </location>
</feature>
<comment type="caution">
    <text evidence="6">The sequence shown here is derived from an EMBL/GenBank/DDBJ whole genome shotgun (WGS) entry which is preliminary data.</text>
</comment>
<evidence type="ECO:0000313" key="7">
    <source>
        <dbReference type="Proteomes" id="UP001457282"/>
    </source>
</evidence>